<dbReference type="PROSITE" id="PS50088">
    <property type="entry name" value="ANK_REPEAT"/>
    <property type="match status" value="2"/>
</dbReference>
<feature type="repeat" description="ANK" evidence="3">
    <location>
        <begin position="181"/>
        <end position="213"/>
    </location>
</feature>
<dbReference type="SMART" id="SM00248">
    <property type="entry name" value="ANK"/>
    <property type="match status" value="2"/>
</dbReference>
<dbReference type="SUPFAM" id="SSF48403">
    <property type="entry name" value="Ankyrin repeat"/>
    <property type="match status" value="1"/>
</dbReference>
<dbReference type="Gene3D" id="3.40.50.300">
    <property type="entry name" value="P-loop containing nucleotide triphosphate hydrolases"/>
    <property type="match status" value="1"/>
</dbReference>
<keyword evidence="7" id="KW-1185">Reference proteome</keyword>
<dbReference type="InterPro" id="IPR035706">
    <property type="entry name" value="AAA_9"/>
</dbReference>
<evidence type="ECO:0000256" key="2">
    <source>
        <dbReference type="ARBA" id="ARBA00023043"/>
    </source>
</evidence>
<organism evidence="6 7">
    <name type="scientific">Callorhinchus milii</name>
    <name type="common">Ghost shark</name>
    <dbReference type="NCBI Taxonomy" id="7868"/>
    <lineage>
        <taxon>Eukaryota</taxon>
        <taxon>Metazoa</taxon>
        <taxon>Chordata</taxon>
        <taxon>Craniata</taxon>
        <taxon>Vertebrata</taxon>
        <taxon>Chondrichthyes</taxon>
        <taxon>Holocephali</taxon>
        <taxon>Chimaeriformes</taxon>
        <taxon>Callorhinchidae</taxon>
        <taxon>Callorhinchus</taxon>
    </lineage>
</organism>
<dbReference type="InterPro" id="IPR036770">
    <property type="entry name" value="Ankyrin_rpt-contain_sf"/>
</dbReference>
<reference evidence="7" key="3">
    <citation type="journal article" date="2014" name="Nature">
        <title>Elephant shark genome provides unique insights into gnathostome evolution.</title>
        <authorList>
            <consortium name="International Elephant Shark Genome Sequencing Consortium"/>
            <person name="Venkatesh B."/>
            <person name="Lee A.P."/>
            <person name="Ravi V."/>
            <person name="Maurya A.K."/>
            <person name="Lian M.M."/>
            <person name="Swann J.B."/>
            <person name="Ohta Y."/>
            <person name="Flajnik M.F."/>
            <person name="Sutoh Y."/>
            <person name="Kasahara M."/>
            <person name="Hoon S."/>
            <person name="Gangu V."/>
            <person name="Roy S.W."/>
            <person name="Irimia M."/>
            <person name="Korzh V."/>
            <person name="Kondrychyn I."/>
            <person name="Lim Z.W."/>
            <person name="Tay B.H."/>
            <person name="Tohari S."/>
            <person name="Kong K.W."/>
            <person name="Ho S."/>
            <person name="Lorente-Galdos B."/>
            <person name="Quilez J."/>
            <person name="Marques-Bonet T."/>
            <person name="Raney B.J."/>
            <person name="Ingham P.W."/>
            <person name="Tay A."/>
            <person name="Hillier L.W."/>
            <person name="Minx P."/>
            <person name="Boehm T."/>
            <person name="Wilson R.K."/>
            <person name="Brenner S."/>
            <person name="Warren W.C."/>
        </authorList>
    </citation>
    <scope>NUCLEOTIDE SEQUENCE [LARGE SCALE GENOMIC DNA]</scope>
</reference>
<dbReference type="Gene3D" id="1.25.40.20">
    <property type="entry name" value="Ankyrin repeat-containing domain"/>
    <property type="match status" value="1"/>
</dbReference>
<gene>
    <name evidence="6" type="primary">LOC103179739</name>
</gene>
<dbReference type="PANTHER" id="PTHR24126:SF14">
    <property type="entry name" value="ANK_REP_REGION DOMAIN-CONTAINING PROTEIN"/>
    <property type="match status" value="1"/>
</dbReference>
<dbReference type="PROSITE" id="PS50297">
    <property type="entry name" value="ANK_REP_REGION"/>
    <property type="match status" value="2"/>
</dbReference>
<dbReference type="GeneTree" id="ENSGT00390000010763"/>
<feature type="repeat" description="ANK" evidence="3">
    <location>
        <begin position="148"/>
        <end position="180"/>
    </location>
</feature>
<evidence type="ECO:0000313" key="7">
    <source>
        <dbReference type="Proteomes" id="UP000314986"/>
    </source>
</evidence>
<dbReference type="PANTHER" id="PTHR24126">
    <property type="entry name" value="ANKYRIN REPEAT, PH AND SEC7 DOMAIN CONTAINING PROTEIN SECG-RELATED"/>
    <property type="match status" value="1"/>
</dbReference>
<dbReference type="InterPro" id="IPR027417">
    <property type="entry name" value="P-loop_NTPase"/>
</dbReference>
<evidence type="ECO:0000256" key="4">
    <source>
        <dbReference type="SAM" id="Coils"/>
    </source>
</evidence>
<dbReference type="InParanoid" id="A0A4W3GI21"/>
<keyword evidence="2 3" id="KW-0040">ANK repeat</keyword>
<reference evidence="6" key="4">
    <citation type="submission" date="2025-08" db="UniProtKB">
        <authorList>
            <consortium name="Ensembl"/>
        </authorList>
    </citation>
    <scope>IDENTIFICATION</scope>
</reference>
<protein>
    <submittedName>
        <fullName evidence="6">Putative IQ motif and ankyrin repeat domain-containing protein</fullName>
    </submittedName>
</protein>
<dbReference type="OMA" id="SEHDRCQ"/>
<reference evidence="6" key="5">
    <citation type="submission" date="2025-09" db="UniProtKB">
        <authorList>
            <consortium name="Ensembl"/>
        </authorList>
    </citation>
    <scope>IDENTIFICATION</scope>
</reference>
<dbReference type="Ensembl" id="ENSCMIT00000003322.1">
    <property type="protein sequence ID" value="ENSCMIP00000003203.1"/>
    <property type="gene ID" value="ENSCMIG00000001902.1"/>
</dbReference>
<dbReference type="Pfam" id="PF12781">
    <property type="entry name" value="AAA_9"/>
    <property type="match status" value="1"/>
</dbReference>
<evidence type="ECO:0000313" key="6">
    <source>
        <dbReference type="Ensembl" id="ENSCMIP00000003203.1"/>
    </source>
</evidence>
<dbReference type="AlphaFoldDB" id="A0A4W3GI21"/>
<evidence type="ECO:0000256" key="1">
    <source>
        <dbReference type="ARBA" id="ARBA00022737"/>
    </source>
</evidence>
<reference evidence="7" key="1">
    <citation type="journal article" date="2006" name="Science">
        <title>Ancient noncoding elements conserved in the human genome.</title>
        <authorList>
            <person name="Venkatesh B."/>
            <person name="Kirkness E.F."/>
            <person name="Loh Y.H."/>
            <person name="Halpern A.L."/>
            <person name="Lee A.P."/>
            <person name="Johnson J."/>
            <person name="Dandona N."/>
            <person name="Viswanathan L.D."/>
            <person name="Tay A."/>
            <person name="Venter J.C."/>
            <person name="Strausberg R.L."/>
            <person name="Brenner S."/>
        </authorList>
    </citation>
    <scope>NUCLEOTIDE SEQUENCE [LARGE SCALE GENOMIC DNA]</scope>
</reference>
<evidence type="ECO:0000259" key="5">
    <source>
        <dbReference type="Pfam" id="PF12781"/>
    </source>
</evidence>
<feature type="coiled-coil region" evidence="4">
    <location>
        <begin position="45"/>
        <end position="104"/>
    </location>
</feature>
<dbReference type="Pfam" id="PF12796">
    <property type="entry name" value="Ank_2"/>
    <property type="match status" value="1"/>
</dbReference>
<evidence type="ECO:0000256" key="3">
    <source>
        <dbReference type="PROSITE-ProRule" id="PRU00023"/>
    </source>
</evidence>
<accession>A0A4W3GI21</accession>
<dbReference type="Proteomes" id="UP000314986">
    <property type="component" value="Unassembled WGS sequence"/>
</dbReference>
<proteinExistence type="predicted"/>
<feature type="domain" description="Dynein heavy chain ATP-binding dynein motor region" evidence="5">
    <location>
        <begin position="383"/>
        <end position="512"/>
    </location>
</feature>
<dbReference type="InterPro" id="IPR002110">
    <property type="entry name" value="Ankyrin_rpt"/>
</dbReference>
<name>A0A4W3GI21_CALMI</name>
<feature type="coiled-coil region" evidence="4">
    <location>
        <begin position="246"/>
        <end position="285"/>
    </location>
</feature>
<keyword evidence="4" id="KW-0175">Coiled coil</keyword>
<dbReference type="STRING" id="7868.ENSCMIP00000003203"/>
<sequence>MELSPTRSWSLSNCMRSLSPEFSPQDLAAQTIQCAYRQHLARVEHNKRVREKQDYEEAMDRLQREAFVAMVKREQEIAERERQKEEMERQRKREEQECKTRMLEGAFEGDLDEILAVLKEVYRVPFDEIGRVVRQRHEMGMVECTDAHGNTPLSEAAGGGHPPLIRFLIEKGANPNSKGGYGRTPLYRAAFSGHLAAVEILLQLGADPRIYADDGNRPEEVGSTDSVINVLQGWDLTTTDTMLHKMEAVKEKRLQMEQQQRQKEAAKLQDQVSELTKEAVRSQKEVIQWRAYAELNKRMNEHDKCERDNMGKTAITLQAIHDAEAVLEVARATATTTQEKLSVAKMELREKQQEDSSSLPMKGINCNIRELDDVLLKDVGNKIRNDGRWPLIIDPSGQAAVFLRYLDTNYVNALNPNQMQPSVLRINLLGAIRFGKMLVIDMMEVNLMEVVTRMMEQIQTALMDELLNKQLLQNDRYLSLIRAGDGPEYSPMEFSPVRAEKFKFLLITKVQNLPDEMLSTFYPIHIVINNSGR</sequence>
<dbReference type="PROSITE" id="PS50096">
    <property type="entry name" value="IQ"/>
    <property type="match status" value="1"/>
</dbReference>
<keyword evidence="1" id="KW-0677">Repeat</keyword>
<reference evidence="7" key="2">
    <citation type="journal article" date="2007" name="PLoS Biol.">
        <title>Survey sequencing and comparative analysis of the elephant shark (Callorhinchus milii) genome.</title>
        <authorList>
            <person name="Venkatesh B."/>
            <person name="Kirkness E.F."/>
            <person name="Loh Y.H."/>
            <person name="Halpern A.L."/>
            <person name="Lee A.P."/>
            <person name="Johnson J."/>
            <person name="Dandona N."/>
            <person name="Viswanathan L.D."/>
            <person name="Tay A."/>
            <person name="Venter J.C."/>
            <person name="Strausberg R.L."/>
            <person name="Brenner S."/>
        </authorList>
    </citation>
    <scope>NUCLEOTIDE SEQUENCE [LARGE SCALE GENOMIC DNA]</scope>
</reference>